<dbReference type="HOGENOM" id="CLU_780634_0_0_7"/>
<dbReference type="STRING" id="1167006.UWK_00858"/>
<sequence length="343" mass="38940">MFEQILDIHFDSDTGTPYWLDALKRKDLQRRDFQEINDLQLLGPMDVEAMRSRPITDFVPRSLHGCMAEMILAETGGTTGNPCRRVYLPEEFHAAFVAPWLQAVRRFHFPTHQKWLFVGPSGPHVIAQAARAFARATDSLEPFSIDCDVRWVKQQQPNSMGHMLYMDHLSSQALNIINQQEITVLFTTPPLLLVLAKQMTEKQRLQITGIHTGGMAQDSETSQQLARLFPAAVILPGYGNSLFGVTFESEQIMGEPSVFFVHDPSLHLHLLPLPKDKHEPPRLADTVPEGQRGRIMFHRFDRSFLLLNMLERDTAVRVMRDGEQGISNIEGLSFHQKKSGGVY</sequence>
<dbReference type="RefSeq" id="WP_015403128.1">
    <property type="nucleotide sequence ID" value="NC_020304.1"/>
</dbReference>
<dbReference type="AlphaFoldDB" id="M1P6W1"/>
<organism evidence="1 2">
    <name type="scientific">Desulfocapsa sulfexigens (strain DSM 10523 / SB164P1)</name>
    <dbReference type="NCBI Taxonomy" id="1167006"/>
    <lineage>
        <taxon>Bacteria</taxon>
        <taxon>Pseudomonadati</taxon>
        <taxon>Thermodesulfobacteriota</taxon>
        <taxon>Desulfobulbia</taxon>
        <taxon>Desulfobulbales</taxon>
        <taxon>Desulfocapsaceae</taxon>
        <taxon>Desulfocapsa</taxon>
    </lineage>
</organism>
<keyword evidence="2" id="KW-1185">Reference proteome</keyword>
<reference evidence="2" key="1">
    <citation type="journal article" date="2013" name="Stand. Genomic Sci.">
        <title>Complete genome sequence of Desulfocapsa sulfexigens, a marine deltaproteobacterium specialized in disproportionating inorganic sulfur compounds.</title>
        <authorList>
            <person name="Finster K.W."/>
            <person name="Kjeldsen K.U."/>
            <person name="Kube M."/>
            <person name="Reinhardt R."/>
            <person name="Mussmann M."/>
            <person name="Amann R."/>
            <person name="Schreiber L."/>
        </authorList>
    </citation>
    <scope>NUCLEOTIDE SEQUENCE [LARGE SCALE GENOMIC DNA]</scope>
    <source>
        <strain evidence="2">DSM 10523 / SB164P1</strain>
    </source>
</reference>
<dbReference type="Gene3D" id="3.40.50.12780">
    <property type="entry name" value="N-terminal domain of ligase-like"/>
    <property type="match status" value="1"/>
</dbReference>
<dbReference type="eggNOG" id="COG0318">
    <property type="taxonomic scope" value="Bacteria"/>
</dbReference>
<name>M1P6W1_DESSD</name>
<dbReference type="InterPro" id="IPR042099">
    <property type="entry name" value="ANL_N_sf"/>
</dbReference>
<dbReference type="KEGG" id="dsf:UWK_00858"/>
<evidence type="ECO:0008006" key="3">
    <source>
        <dbReference type="Google" id="ProtNLM"/>
    </source>
</evidence>
<dbReference type="SUPFAM" id="SSF56801">
    <property type="entry name" value="Acetyl-CoA synthetase-like"/>
    <property type="match status" value="1"/>
</dbReference>
<protein>
    <recommendedName>
        <fullName evidence="3">Coenzyme F390 synthetase</fullName>
    </recommendedName>
</protein>
<evidence type="ECO:0000313" key="1">
    <source>
        <dbReference type="EMBL" id="AGF77432.1"/>
    </source>
</evidence>
<gene>
    <name evidence="1" type="ordered locus">UWK_00858</name>
</gene>
<evidence type="ECO:0000313" key="2">
    <source>
        <dbReference type="Proteomes" id="UP000011721"/>
    </source>
</evidence>
<proteinExistence type="predicted"/>
<dbReference type="EMBL" id="CP003985">
    <property type="protein sequence ID" value="AGF77432.1"/>
    <property type="molecule type" value="Genomic_DNA"/>
</dbReference>
<dbReference type="Proteomes" id="UP000011721">
    <property type="component" value="Chromosome"/>
</dbReference>
<dbReference type="OrthoDB" id="179194at2"/>
<accession>M1P6W1</accession>